<dbReference type="Proteomes" id="UP000571017">
    <property type="component" value="Unassembled WGS sequence"/>
</dbReference>
<dbReference type="EMBL" id="JACEFG010000003">
    <property type="protein sequence ID" value="MBA2176133.1"/>
    <property type="molecule type" value="Genomic_DNA"/>
</dbReference>
<name>A0A838CW35_9BACI</name>
<dbReference type="RefSeq" id="WP_181473169.1">
    <property type="nucleotide sequence ID" value="NZ_JACEFG010000003.1"/>
</dbReference>
<protein>
    <submittedName>
        <fullName evidence="1">Uncharacterized protein</fullName>
    </submittedName>
</protein>
<keyword evidence="2" id="KW-1185">Reference proteome</keyword>
<organism evidence="1 2">
    <name type="scientific">Halobacillus locisalis</name>
    <dbReference type="NCBI Taxonomy" id="220753"/>
    <lineage>
        <taxon>Bacteria</taxon>
        <taxon>Bacillati</taxon>
        <taxon>Bacillota</taxon>
        <taxon>Bacilli</taxon>
        <taxon>Bacillales</taxon>
        <taxon>Bacillaceae</taxon>
        <taxon>Halobacillus</taxon>
    </lineage>
</organism>
<gene>
    <name evidence="1" type="ORF">H0266_14650</name>
</gene>
<accession>A0A838CW35</accession>
<comment type="caution">
    <text evidence="1">The sequence shown here is derived from an EMBL/GenBank/DDBJ whole genome shotgun (WGS) entry which is preliminary data.</text>
</comment>
<proteinExistence type="predicted"/>
<sequence>MKVFYFFRIFYGDGSVVWELNFKQVNRPYRKLENEGNRQNATTSQLKRKLKSFFEAAGGPEQDPHRLEGDKNCYCKNLHISTTNNSM</sequence>
<dbReference type="AlphaFoldDB" id="A0A838CW35"/>
<reference evidence="1 2" key="1">
    <citation type="journal article" date="2004" name="Extremophiles">
        <title>Halobacillus locisalis sp. nov., a halophilic bacterium isolated from a marine solar saltern of the Yellow Sea in Korea.</title>
        <authorList>
            <person name="Yoon J.H."/>
            <person name="Kang K.H."/>
            <person name="Oh T.K."/>
            <person name="Park Y.H."/>
        </authorList>
    </citation>
    <scope>NUCLEOTIDE SEQUENCE [LARGE SCALE GENOMIC DNA]</scope>
    <source>
        <strain evidence="1 2">KCTC 3788</strain>
    </source>
</reference>
<evidence type="ECO:0000313" key="2">
    <source>
        <dbReference type="Proteomes" id="UP000571017"/>
    </source>
</evidence>
<evidence type="ECO:0000313" key="1">
    <source>
        <dbReference type="EMBL" id="MBA2176133.1"/>
    </source>
</evidence>